<keyword evidence="4" id="KW-1185">Reference proteome</keyword>
<dbReference type="AlphaFoldDB" id="A0A7W9FMD6"/>
<sequence>MDGGRILEIVQGIGLWVRSNVLWGAGLLRGESAPGLVSLALLVVLALSLLVFVGGIRSRVRALVWLDRAVRRHGDEHAFSAGLDRLTAEIERDGRRGNREKVAGVWREFSETLIVEDGGGRPIYRNSVRPAAFFNLEDMGFGVGFWRHVPSLFVSVGLFLTFLGLVSALDSMVTESGGSIGAQQMNDLLSVASAKFIMSLTGLFCSIVFTIALRRELGVAEDRAHRLCDGLEKRLSFLSLEGLAARQLKAVIEQRDMLKSFATELVAELGRPLKEMPAAISGSIEQTMRPLLDQVGRAGTDGVGALVQDISSRMTEDVGRALGEASRSIQEAGDRIARLSERMDQSSSKVGDELNIALTRVSDAVAGIRDTLGAAARETGGTFSAGAERLLAVMNQTLEGIRDNTSAGAAAMSAAAADLRQAGERVRAELEAAGRAGAAAADREIGRVAAEASAKAASAILAPLDQIADKMAGVAGQVAAAGNDMRLFADGVKSGADASAQASASFRTASQDLTAAAAPIRASVASVESSLAALSEATRAAASTVSRSAEATARAAAETLATAQAVLGSEQKAIENALGGIDVALRRLREQGERIDDIDDKLGRAFAIYTQQVAGAVDGMRQHVQHLQQTLQPSLDTLKSVVESAEEFIPKSRVR</sequence>
<dbReference type="Proteomes" id="UP000523821">
    <property type="component" value="Unassembled WGS sequence"/>
</dbReference>
<proteinExistence type="predicted"/>
<keyword evidence="2" id="KW-0472">Membrane</keyword>
<evidence type="ECO:0000256" key="2">
    <source>
        <dbReference type="SAM" id="Phobius"/>
    </source>
</evidence>
<protein>
    <submittedName>
        <fullName evidence="3">ABC-type transporter Mla subunit MlaD</fullName>
    </submittedName>
</protein>
<feature type="transmembrane region" description="Helical" evidence="2">
    <location>
        <begin position="149"/>
        <end position="169"/>
    </location>
</feature>
<reference evidence="3 4" key="1">
    <citation type="submission" date="2020-08" db="EMBL/GenBank/DDBJ databases">
        <title>Genomic Encyclopedia of Type Strains, Phase IV (KMG-IV): sequencing the most valuable type-strain genomes for metagenomic binning, comparative biology and taxonomic classification.</title>
        <authorList>
            <person name="Goeker M."/>
        </authorList>
    </citation>
    <scope>NUCLEOTIDE SEQUENCE [LARGE SCALE GENOMIC DNA]</scope>
    <source>
        <strain evidence="3 4">DSM 16268</strain>
    </source>
</reference>
<feature type="transmembrane region" description="Helical" evidence="2">
    <location>
        <begin position="189"/>
        <end position="213"/>
    </location>
</feature>
<comment type="caution">
    <text evidence="3">The sequence shown here is derived from an EMBL/GenBank/DDBJ whole genome shotgun (WGS) entry which is preliminary data.</text>
</comment>
<evidence type="ECO:0000313" key="3">
    <source>
        <dbReference type="EMBL" id="MBB5753357.1"/>
    </source>
</evidence>
<feature type="coiled-coil region" evidence="1">
    <location>
        <begin position="322"/>
        <end position="349"/>
    </location>
</feature>
<keyword evidence="1" id="KW-0175">Coiled coil</keyword>
<name>A0A7W9FMD6_9HYPH</name>
<feature type="transmembrane region" description="Helical" evidence="2">
    <location>
        <begin position="36"/>
        <end position="56"/>
    </location>
</feature>
<dbReference type="EMBL" id="JACHOO010000004">
    <property type="protein sequence ID" value="MBB5753357.1"/>
    <property type="molecule type" value="Genomic_DNA"/>
</dbReference>
<keyword evidence="2" id="KW-1133">Transmembrane helix</keyword>
<keyword evidence="2" id="KW-0812">Transmembrane</keyword>
<evidence type="ECO:0000313" key="4">
    <source>
        <dbReference type="Proteomes" id="UP000523821"/>
    </source>
</evidence>
<evidence type="ECO:0000256" key="1">
    <source>
        <dbReference type="SAM" id="Coils"/>
    </source>
</evidence>
<dbReference type="RefSeq" id="WP_210308478.1">
    <property type="nucleotide sequence ID" value="NZ_JACHOO010000004.1"/>
</dbReference>
<gene>
    <name evidence="3" type="ORF">GGQ63_002423</name>
</gene>
<organism evidence="3 4">
    <name type="scientific">Prosthecomicrobium pneumaticum</name>
    <dbReference type="NCBI Taxonomy" id="81895"/>
    <lineage>
        <taxon>Bacteria</taxon>
        <taxon>Pseudomonadati</taxon>
        <taxon>Pseudomonadota</taxon>
        <taxon>Alphaproteobacteria</taxon>
        <taxon>Hyphomicrobiales</taxon>
        <taxon>Kaistiaceae</taxon>
        <taxon>Prosthecomicrobium</taxon>
    </lineage>
</organism>
<accession>A0A7W9FMD6</accession>